<evidence type="ECO:0000256" key="15">
    <source>
        <dbReference type="SAM" id="Phobius"/>
    </source>
</evidence>
<evidence type="ECO:0000256" key="3">
    <source>
        <dbReference type="ARBA" id="ARBA00022475"/>
    </source>
</evidence>
<organism evidence="18 19">
    <name type="scientific">Pseudoduganella buxea</name>
    <dbReference type="NCBI Taxonomy" id="1949069"/>
    <lineage>
        <taxon>Bacteria</taxon>
        <taxon>Pseudomonadati</taxon>
        <taxon>Pseudomonadota</taxon>
        <taxon>Betaproteobacteria</taxon>
        <taxon>Burkholderiales</taxon>
        <taxon>Oxalobacteraceae</taxon>
        <taxon>Telluria group</taxon>
        <taxon>Pseudoduganella</taxon>
    </lineage>
</organism>
<evidence type="ECO:0000256" key="12">
    <source>
        <dbReference type="ARBA" id="ARBA00023012"/>
    </source>
</evidence>
<dbReference type="CDD" id="cd06225">
    <property type="entry name" value="HAMP"/>
    <property type="match status" value="1"/>
</dbReference>
<feature type="domain" description="Histidine kinase" evidence="16">
    <location>
        <begin position="469"/>
        <end position="662"/>
    </location>
</feature>
<feature type="transmembrane region" description="Helical" evidence="15">
    <location>
        <begin position="37"/>
        <end position="58"/>
    </location>
</feature>
<dbReference type="InterPro" id="IPR003660">
    <property type="entry name" value="HAMP_dom"/>
</dbReference>
<evidence type="ECO:0000256" key="6">
    <source>
        <dbReference type="ARBA" id="ARBA00022679"/>
    </source>
</evidence>
<dbReference type="Pfam" id="PF07730">
    <property type="entry name" value="HisKA_3"/>
    <property type="match status" value="1"/>
</dbReference>
<keyword evidence="6 14" id="KW-0808">Transferase</keyword>
<evidence type="ECO:0000256" key="13">
    <source>
        <dbReference type="ARBA" id="ARBA00023136"/>
    </source>
</evidence>
<reference evidence="19" key="1">
    <citation type="journal article" date="2019" name="Int. J. Syst. Evol. Microbiol.">
        <title>The Global Catalogue of Microorganisms (GCM) 10K type strain sequencing project: providing services to taxonomists for standard genome sequencing and annotation.</title>
        <authorList>
            <consortium name="The Broad Institute Genomics Platform"/>
            <consortium name="The Broad Institute Genome Sequencing Center for Infectious Disease"/>
            <person name="Wu L."/>
            <person name="Ma J."/>
        </authorList>
    </citation>
    <scope>NUCLEOTIDE SEQUENCE [LARGE SCALE GENOMIC DNA]</scope>
    <source>
        <strain evidence="19">CGMCC 1.15931</strain>
    </source>
</reference>
<dbReference type="Pfam" id="PF00672">
    <property type="entry name" value="HAMP"/>
    <property type="match status" value="1"/>
</dbReference>
<dbReference type="Proteomes" id="UP000622638">
    <property type="component" value="Unassembled WGS sequence"/>
</dbReference>
<evidence type="ECO:0000256" key="7">
    <source>
        <dbReference type="ARBA" id="ARBA00022692"/>
    </source>
</evidence>
<comment type="catalytic activity">
    <reaction evidence="1 14">
        <text>ATP + protein L-histidine = ADP + protein N-phospho-L-histidine.</text>
        <dbReference type="EC" id="2.7.13.3"/>
    </reaction>
</comment>
<dbReference type="Pfam" id="PF13675">
    <property type="entry name" value="PilJ"/>
    <property type="match status" value="1"/>
</dbReference>
<proteinExistence type="predicted"/>
<feature type="transmembrane region" description="Helical" evidence="15">
    <location>
        <begin position="203"/>
        <end position="225"/>
    </location>
</feature>
<sequence length="666" mass="73850">MNSQTRPSTAGAGVRWAPMALLRGAHDAAWRKLSTKIVGSLLGFLAVALTVIGATLYLSWQLEGGAAAINVTGSLRMTSFRLSLAVTGLADPRRREPAAAEVRAQVAALDSALAQLRHGDPQRPLFLPPSPAIRQAFDQVTAHWTTRLRPAAMALLGQPAIEPARAWEFQHDAEIFVADVARLVQQIEQDSETRTFWLRGSQLLLLAFATAGTVSIIYLLFNLIIAPVTSLQGGMARMRERDFEVRLPAERDDEFGELAQGFNQMADRLQGVYTHLEQLVETKTAALAAQNRELALLYDSAAFLQRPQPAEEMCRGFLRRLSDYFGADGGSVRILDPERGNLHMLVHHGLSPKLVEAEHCMKVGDCLCGQAVEKKITIVQDLRRMPRGAELECAREGYETVSMFHIYAQQQHLGMFNLHFRQAREFSQHEQALLETLGQLLGTAIENLRLGAREREMAISEERNLVAQGLHDSIAQGLNFLNLQVQMLEQSVRAGQLGEVADIVPALRMGVQESYEDVRELLLNFRTRLVEDSLVNSLQTTIDKFGRQSGIDVVLKADCDGAPFPREQQLQLLFIVQEALSNVRKHAGARHAEVILRDEQDFTLTVRDDGAGFDPLVLATQGEHHVGIHIMRERAQRISATLEVLSRPGAGTTVLLQLPRELRRAA</sequence>
<comment type="caution">
    <text evidence="18">The sequence shown here is derived from an EMBL/GenBank/DDBJ whole genome shotgun (WGS) entry which is preliminary data.</text>
</comment>
<evidence type="ECO:0000313" key="19">
    <source>
        <dbReference type="Proteomes" id="UP000622638"/>
    </source>
</evidence>
<evidence type="ECO:0000259" key="16">
    <source>
        <dbReference type="PROSITE" id="PS50109"/>
    </source>
</evidence>
<dbReference type="PROSITE" id="PS50885">
    <property type="entry name" value="HAMP"/>
    <property type="match status" value="1"/>
</dbReference>
<dbReference type="Pfam" id="PF13185">
    <property type="entry name" value="GAF_2"/>
    <property type="match status" value="1"/>
</dbReference>
<dbReference type="InterPro" id="IPR016380">
    <property type="entry name" value="Sig_transdc_His_kin_NarX/NarQ"/>
</dbReference>
<dbReference type="SMART" id="SM00304">
    <property type="entry name" value="HAMP"/>
    <property type="match status" value="1"/>
</dbReference>
<accession>A0ABQ1KTR7</accession>
<evidence type="ECO:0000256" key="2">
    <source>
        <dbReference type="ARBA" id="ARBA00004429"/>
    </source>
</evidence>
<dbReference type="Pfam" id="PF02518">
    <property type="entry name" value="HATPase_c"/>
    <property type="match status" value="1"/>
</dbReference>
<dbReference type="InterPro" id="IPR050482">
    <property type="entry name" value="Sensor_HK_TwoCompSys"/>
</dbReference>
<dbReference type="Gene3D" id="1.20.5.1930">
    <property type="match status" value="1"/>
</dbReference>
<dbReference type="PANTHER" id="PTHR24421">
    <property type="entry name" value="NITRATE/NITRITE SENSOR PROTEIN NARX-RELATED"/>
    <property type="match status" value="1"/>
</dbReference>
<evidence type="ECO:0000256" key="10">
    <source>
        <dbReference type="ARBA" id="ARBA00022840"/>
    </source>
</evidence>
<dbReference type="SUPFAM" id="SSF158472">
    <property type="entry name" value="HAMP domain-like"/>
    <property type="match status" value="1"/>
</dbReference>
<keyword evidence="11 15" id="KW-1133">Transmembrane helix</keyword>
<feature type="domain" description="HAMP" evidence="17">
    <location>
        <begin position="222"/>
        <end position="274"/>
    </location>
</feature>
<keyword evidence="13 14" id="KW-0472">Membrane</keyword>
<dbReference type="CDD" id="cd16917">
    <property type="entry name" value="HATPase_UhpB-NarQ-NarX-like"/>
    <property type="match status" value="1"/>
</dbReference>
<dbReference type="EC" id="2.7.13.3" evidence="14"/>
<dbReference type="Gene3D" id="1.10.8.500">
    <property type="entry name" value="HAMP domain in histidine kinase"/>
    <property type="match status" value="1"/>
</dbReference>
<dbReference type="SUPFAM" id="SSF55874">
    <property type="entry name" value="ATPase domain of HSP90 chaperone/DNA topoisomerase II/histidine kinase"/>
    <property type="match status" value="1"/>
</dbReference>
<comment type="subcellular location">
    <subcellularLocation>
        <location evidence="2">Cell inner membrane</location>
        <topology evidence="2">Multi-pass membrane protein</topology>
    </subcellularLocation>
</comment>
<evidence type="ECO:0000259" key="17">
    <source>
        <dbReference type="PROSITE" id="PS50885"/>
    </source>
</evidence>
<dbReference type="InterPro" id="IPR029095">
    <property type="entry name" value="NarX-like_N"/>
</dbReference>
<evidence type="ECO:0000256" key="11">
    <source>
        <dbReference type="ARBA" id="ARBA00022989"/>
    </source>
</evidence>
<dbReference type="InterPro" id="IPR029016">
    <property type="entry name" value="GAF-like_dom_sf"/>
</dbReference>
<protein>
    <recommendedName>
        <fullName evidence="14">Sensor protein</fullName>
        <ecNumber evidence="14">2.7.13.3</ecNumber>
    </recommendedName>
</protein>
<dbReference type="InterPro" id="IPR003594">
    <property type="entry name" value="HATPase_dom"/>
</dbReference>
<dbReference type="InterPro" id="IPR036890">
    <property type="entry name" value="HATPase_C_sf"/>
</dbReference>
<gene>
    <name evidence="18" type="ORF">GCM10011572_30330</name>
</gene>
<dbReference type="Gene3D" id="3.30.450.40">
    <property type="match status" value="1"/>
</dbReference>
<evidence type="ECO:0000256" key="5">
    <source>
        <dbReference type="ARBA" id="ARBA00022553"/>
    </source>
</evidence>
<dbReference type="Gene3D" id="3.30.565.10">
    <property type="entry name" value="Histidine kinase-like ATPase, C-terminal domain"/>
    <property type="match status" value="1"/>
</dbReference>
<dbReference type="SMART" id="SM00065">
    <property type="entry name" value="GAF"/>
    <property type="match status" value="1"/>
</dbReference>
<dbReference type="InterPro" id="IPR011712">
    <property type="entry name" value="Sig_transdc_His_kin_sub3_dim/P"/>
</dbReference>
<evidence type="ECO:0000313" key="18">
    <source>
        <dbReference type="EMBL" id="GGC06510.1"/>
    </source>
</evidence>
<evidence type="ECO:0000256" key="14">
    <source>
        <dbReference type="PIRNR" id="PIRNR003167"/>
    </source>
</evidence>
<dbReference type="InterPro" id="IPR042295">
    <property type="entry name" value="NarX-like_N_sf"/>
</dbReference>
<evidence type="ECO:0000256" key="1">
    <source>
        <dbReference type="ARBA" id="ARBA00000085"/>
    </source>
</evidence>
<evidence type="ECO:0000256" key="9">
    <source>
        <dbReference type="ARBA" id="ARBA00022777"/>
    </source>
</evidence>
<keyword evidence="9 14" id="KW-0418">Kinase</keyword>
<keyword evidence="8 14" id="KW-0547">Nucleotide-binding</keyword>
<dbReference type="SUPFAM" id="SSF55781">
    <property type="entry name" value="GAF domain-like"/>
    <property type="match status" value="1"/>
</dbReference>
<evidence type="ECO:0000256" key="8">
    <source>
        <dbReference type="ARBA" id="ARBA00022741"/>
    </source>
</evidence>
<dbReference type="PANTHER" id="PTHR24421:SF10">
    <property type="entry name" value="NITRATE_NITRITE SENSOR PROTEIN NARQ"/>
    <property type="match status" value="1"/>
</dbReference>
<keyword evidence="4 14" id="KW-0997">Cell inner membrane</keyword>
<dbReference type="InterPro" id="IPR003018">
    <property type="entry name" value="GAF"/>
</dbReference>
<dbReference type="Gene3D" id="1.20.120.960">
    <property type="entry name" value="Histidine kinase NarX, sensor domain"/>
    <property type="match status" value="1"/>
</dbReference>
<keyword evidence="10 14" id="KW-0067">ATP-binding</keyword>
<dbReference type="PIRSF" id="PIRSF003167">
    <property type="entry name" value="STHK_NarX/NarQ"/>
    <property type="match status" value="1"/>
</dbReference>
<dbReference type="PROSITE" id="PS50109">
    <property type="entry name" value="HIS_KIN"/>
    <property type="match status" value="1"/>
</dbReference>
<keyword evidence="7 15" id="KW-0812">Transmembrane</keyword>
<keyword evidence="3 14" id="KW-1003">Cell membrane</keyword>
<name>A0ABQ1KTR7_9BURK</name>
<keyword evidence="12 14" id="KW-0902">Two-component regulatory system</keyword>
<dbReference type="InterPro" id="IPR005467">
    <property type="entry name" value="His_kinase_dom"/>
</dbReference>
<keyword evidence="5" id="KW-0597">Phosphoprotein</keyword>
<dbReference type="SMART" id="SM00387">
    <property type="entry name" value="HATPase_c"/>
    <property type="match status" value="1"/>
</dbReference>
<evidence type="ECO:0000256" key="4">
    <source>
        <dbReference type="ARBA" id="ARBA00022519"/>
    </source>
</evidence>
<keyword evidence="19" id="KW-1185">Reference proteome</keyword>
<dbReference type="EMBL" id="BMKG01000012">
    <property type="protein sequence ID" value="GGC06510.1"/>
    <property type="molecule type" value="Genomic_DNA"/>
</dbReference>